<feature type="compositionally biased region" description="Basic residues" evidence="3">
    <location>
        <begin position="15"/>
        <end position="39"/>
    </location>
</feature>
<evidence type="ECO:0000313" key="5">
    <source>
        <dbReference type="EMBL" id="AEJ42924.1"/>
    </source>
</evidence>
<dbReference type="GO" id="GO:0016747">
    <property type="term" value="F:acyltransferase activity, transferring groups other than amino-acyl groups"/>
    <property type="evidence" value="ECO:0007669"/>
    <property type="project" value="InterPro"/>
</dbReference>
<dbReference type="InterPro" id="IPR000182">
    <property type="entry name" value="GNAT_dom"/>
</dbReference>
<dbReference type="HOGENOM" id="CLU_1393756_0_0_9"/>
<dbReference type="EMBL" id="CP002902">
    <property type="protein sequence ID" value="AEJ42924.1"/>
    <property type="molecule type" value="Genomic_DNA"/>
</dbReference>
<feature type="domain" description="N-acetyltransferase" evidence="4">
    <location>
        <begin position="48"/>
        <end position="193"/>
    </location>
</feature>
<dbReference type="eggNOG" id="COG0456">
    <property type="taxonomic scope" value="Bacteria"/>
</dbReference>
<evidence type="ECO:0000256" key="3">
    <source>
        <dbReference type="SAM" id="MobiDB-lite"/>
    </source>
</evidence>
<reference evidence="5 6" key="1">
    <citation type="journal article" date="2011" name="J. Bacteriol.">
        <title>Complete Genome Sequence of Alicyclobacillus acidocaldarius Strain Tc-4-1.</title>
        <authorList>
            <person name="Chen Y."/>
            <person name="He Y."/>
            <person name="Zhang B."/>
            <person name="Yang J."/>
            <person name="Li W."/>
            <person name="Dong Z."/>
            <person name="Hu S."/>
        </authorList>
    </citation>
    <scope>NUCLEOTIDE SEQUENCE [LARGE SCALE GENOMIC DNA]</scope>
    <source>
        <strain evidence="5 6">Tc-4-1</strain>
    </source>
</reference>
<dbReference type="PROSITE" id="PS51186">
    <property type="entry name" value="GNAT"/>
    <property type="match status" value="1"/>
</dbReference>
<dbReference type="KEGG" id="aad:TC41_0971"/>
<dbReference type="InterPro" id="IPR016181">
    <property type="entry name" value="Acyl_CoA_acyltransferase"/>
</dbReference>
<organism evidence="5 6">
    <name type="scientific">Alicyclobacillus acidocaldarius (strain Tc-4-1)</name>
    <name type="common">Bacillus acidocaldarius</name>
    <dbReference type="NCBI Taxonomy" id="1048834"/>
    <lineage>
        <taxon>Bacteria</taxon>
        <taxon>Bacillati</taxon>
        <taxon>Bacillota</taxon>
        <taxon>Bacilli</taxon>
        <taxon>Bacillales</taxon>
        <taxon>Alicyclobacillaceae</taxon>
        <taxon>Alicyclobacillus</taxon>
    </lineage>
</organism>
<dbReference type="Gene3D" id="3.40.630.30">
    <property type="match status" value="1"/>
</dbReference>
<dbReference type="Pfam" id="PF00583">
    <property type="entry name" value="Acetyltransf_1"/>
    <property type="match status" value="1"/>
</dbReference>
<accession>F8IFV3</accession>
<keyword evidence="1 5" id="KW-0808">Transferase</keyword>
<feature type="region of interest" description="Disordered" evidence="3">
    <location>
        <begin position="1"/>
        <end position="54"/>
    </location>
</feature>
<dbReference type="PANTHER" id="PTHR43072:SF23">
    <property type="entry name" value="UPF0039 PROTEIN C11D3.02C"/>
    <property type="match status" value="1"/>
</dbReference>
<keyword evidence="2" id="KW-0012">Acyltransferase</keyword>
<proteinExistence type="predicted"/>
<reference evidence="6" key="2">
    <citation type="submission" date="2011-06" db="EMBL/GenBank/DDBJ databases">
        <title>The complete genome sequence of Alicyclobacillus acidocaldarius sp. Tc-4-1.</title>
        <authorList>
            <person name="Chen Y."/>
            <person name="He Y."/>
            <person name="Dong Z."/>
            <person name="Hu S."/>
        </authorList>
    </citation>
    <scope>NUCLEOTIDE SEQUENCE [LARGE SCALE GENOMIC DNA]</scope>
    <source>
        <strain evidence="6">Tc-4-1</strain>
    </source>
</reference>
<dbReference type="SUPFAM" id="SSF55729">
    <property type="entry name" value="Acyl-CoA N-acyltransferases (Nat)"/>
    <property type="match status" value="1"/>
</dbReference>
<evidence type="ECO:0000313" key="6">
    <source>
        <dbReference type="Proteomes" id="UP000000292"/>
    </source>
</evidence>
<dbReference type="Proteomes" id="UP000000292">
    <property type="component" value="Chromosome"/>
</dbReference>
<dbReference type="STRING" id="1048834.TC41_0971"/>
<gene>
    <name evidence="5" type="ordered locus">TC41_0971</name>
</gene>
<protein>
    <submittedName>
        <fullName evidence="5">GCN5-related N-acetyltransferase</fullName>
    </submittedName>
</protein>
<evidence type="ECO:0000256" key="1">
    <source>
        <dbReference type="ARBA" id="ARBA00022679"/>
    </source>
</evidence>
<dbReference type="CDD" id="cd04301">
    <property type="entry name" value="NAT_SF"/>
    <property type="match status" value="1"/>
</dbReference>
<feature type="compositionally biased region" description="Basic and acidic residues" evidence="3">
    <location>
        <begin position="44"/>
        <end position="54"/>
    </location>
</feature>
<dbReference type="PATRIC" id="fig|1048834.4.peg.926"/>
<dbReference type="AlphaFoldDB" id="F8IFV3"/>
<name>F8IFV3_ALIAT</name>
<evidence type="ECO:0000256" key="2">
    <source>
        <dbReference type="ARBA" id="ARBA00023315"/>
    </source>
</evidence>
<sequence length="205" mass="23283">MSTSPREVDIMPNRNRPRRAGPKRSRARSNAHARGRRNPAHPPGTEEVRYRPRRPEDDDWIVQLARRELGDVHEQAFGEPFPEAELRQYLQSGMPTVVIERNGRPVGFYSYLPSAEGKVHVSALVIDSKFQRKGIGRRAMENLEAEAKRMGAHTLEVFIQDVNPKSLAFAKQLGFREVARMEPRTLVLWKVISSGPVLPPVAMPF</sequence>
<dbReference type="PANTHER" id="PTHR43072">
    <property type="entry name" value="N-ACETYLTRANSFERASE"/>
    <property type="match status" value="1"/>
</dbReference>
<evidence type="ECO:0000259" key="4">
    <source>
        <dbReference type="PROSITE" id="PS51186"/>
    </source>
</evidence>